<proteinExistence type="predicted"/>
<protein>
    <submittedName>
        <fullName evidence="1">Uncharacterized protein</fullName>
    </submittedName>
</protein>
<name>A0A6M3JDC0_9ZZZZ</name>
<accession>A0A6M3JDC0</accession>
<dbReference type="AlphaFoldDB" id="A0A6M3JDC0"/>
<dbReference type="EMBL" id="MT141579">
    <property type="protein sequence ID" value="QJA68034.1"/>
    <property type="molecule type" value="Genomic_DNA"/>
</dbReference>
<reference evidence="1" key="1">
    <citation type="submission" date="2020-03" db="EMBL/GenBank/DDBJ databases">
        <title>The deep terrestrial virosphere.</title>
        <authorList>
            <person name="Holmfeldt K."/>
            <person name="Nilsson E."/>
            <person name="Simone D."/>
            <person name="Lopez-Fernandez M."/>
            <person name="Wu X."/>
            <person name="de Brujin I."/>
            <person name="Lundin D."/>
            <person name="Andersson A."/>
            <person name="Bertilsson S."/>
            <person name="Dopson M."/>
        </authorList>
    </citation>
    <scope>NUCLEOTIDE SEQUENCE</scope>
    <source>
        <strain evidence="1">MM415A10826</strain>
    </source>
</reference>
<sequence>MKKDKYKVIQCFLVWNEEDDCPASKPLWSEQSAVEFANDMNKVYGDNGRDND</sequence>
<organism evidence="1">
    <name type="scientific">viral metagenome</name>
    <dbReference type="NCBI Taxonomy" id="1070528"/>
    <lineage>
        <taxon>unclassified sequences</taxon>
        <taxon>metagenomes</taxon>
        <taxon>organismal metagenomes</taxon>
    </lineage>
</organism>
<gene>
    <name evidence="1" type="ORF">MM415A10826_0009</name>
</gene>
<evidence type="ECO:0000313" key="1">
    <source>
        <dbReference type="EMBL" id="QJA68034.1"/>
    </source>
</evidence>